<evidence type="ECO:0000256" key="14">
    <source>
        <dbReference type="ARBA" id="ARBA00023204"/>
    </source>
</evidence>
<dbReference type="SMART" id="SM00734">
    <property type="entry name" value="ZnF_Rad18"/>
    <property type="match status" value="1"/>
</dbReference>
<feature type="region of interest" description="Disordered" evidence="19">
    <location>
        <begin position="380"/>
        <end position="428"/>
    </location>
</feature>
<keyword evidence="11 18" id="KW-0833">Ubl conjugation pathway</keyword>
<dbReference type="InterPro" id="IPR017907">
    <property type="entry name" value="Znf_RING_CS"/>
</dbReference>
<dbReference type="PANTHER" id="PTHR14134">
    <property type="entry name" value="E3 UBIQUITIN-PROTEIN LIGASE RAD18"/>
    <property type="match status" value="1"/>
</dbReference>
<keyword evidence="13 18" id="KW-0238">DNA-binding</keyword>
<dbReference type="UniPathway" id="UPA00143"/>
<sequence length="428" mass="48650">MSANPFTKHLGDVTDPTDFRNTRLPVLAELDVLERCYICKEFFRAPVSTTCNHTFCSQCIREYLITNNLCPLCKSEVFESNLRRDVLLEEIVTCYSKIRPHLLKLIKKDPIKDDERIEVVASTKKRQLEDVDIIEIASDDGASSDENKRMKMEPSSSDLQDIPSIPSSDDLVSCPVCEMQMSAEVLQNSHIDDCLNGKVPRRSITRITSKTKQSPRNSISSFFKPVSSTPVRSSPSPSPPTTLGNADYYFNETTKQTLETKRLSKLDFSSLTTPKLKEKLSALKLPTQGTRNQLELRYNQYFVLYNSNLDSNRPISDKILRQRLNQWELSHSAFNNQNGGLFRSRSSISNKSITDKNFSVKEWMDAYQQEFRELIKVAKKSAKRSRTERATVSSQQKEDVTEDSSSPGTSDTKNKSSFSGNRIFCGRK</sequence>
<dbReference type="PANTHER" id="PTHR14134:SF2">
    <property type="entry name" value="E3 UBIQUITIN-PROTEIN LIGASE RAD18"/>
    <property type="match status" value="1"/>
</dbReference>
<evidence type="ECO:0000256" key="13">
    <source>
        <dbReference type="ARBA" id="ARBA00023125"/>
    </source>
</evidence>
<protein>
    <recommendedName>
        <fullName evidence="6 18">Postreplication repair E3 ubiquitin-protein ligase RAD18</fullName>
        <ecNumber evidence="5 18">2.3.2.27</ecNumber>
    </recommendedName>
    <alternativeName>
        <fullName evidence="18">RING-type E3 ubiquitin transferase RAD18</fullName>
    </alternativeName>
</protein>
<dbReference type="SMART" id="SM00184">
    <property type="entry name" value="RING"/>
    <property type="match status" value="1"/>
</dbReference>
<comment type="caution">
    <text evidence="23">The sequence shown here is derived from an EMBL/GenBank/DDBJ whole genome shotgun (WGS) entry which is preliminary data.</text>
</comment>
<dbReference type="PROSITE" id="PS51908">
    <property type="entry name" value="ZF_UBZ4"/>
    <property type="match status" value="1"/>
</dbReference>
<proteinExistence type="inferred from homology"/>
<dbReference type="SMART" id="SM00513">
    <property type="entry name" value="SAP"/>
    <property type="match status" value="1"/>
</dbReference>
<dbReference type="OrthoDB" id="9049620at2759"/>
<keyword evidence="10 16" id="KW-0863">Zinc-finger</keyword>
<keyword evidence="8 18" id="KW-0479">Metal-binding</keyword>
<evidence type="ECO:0000256" key="9">
    <source>
        <dbReference type="ARBA" id="ARBA00022763"/>
    </source>
</evidence>
<comment type="function">
    <text evidence="18">E3 RING-finger protein, member of the UBC2/RAD6 epistasis group. Associates to the E2 ubiquitin conjugating enzyme UBC2/RAD6 to form the UBC2-RAD18 ubiquitin ligase complex involved in postreplicative repair (PRR) of damaged DNA.</text>
</comment>
<organism evidence="23 24">
    <name type="scientific">[Candida] subhashii</name>
    <dbReference type="NCBI Taxonomy" id="561895"/>
    <lineage>
        <taxon>Eukaryota</taxon>
        <taxon>Fungi</taxon>
        <taxon>Dikarya</taxon>
        <taxon>Ascomycota</taxon>
        <taxon>Saccharomycotina</taxon>
        <taxon>Pichiomycetes</taxon>
        <taxon>Debaryomycetaceae</taxon>
        <taxon>Spathaspora</taxon>
    </lineage>
</organism>
<comment type="subunit">
    <text evidence="18">Interacts with E2 UBC2, forming a complex with ubiquitin ligase activity.</text>
</comment>
<name>A0A8J5QGM4_9ASCO</name>
<evidence type="ECO:0000256" key="3">
    <source>
        <dbReference type="ARBA" id="ARBA00004906"/>
    </source>
</evidence>
<evidence type="ECO:0000256" key="4">
    <source>
        <dbReference type="ARBA" id="ARBA00009506"/>
    </source>
</evidence>
<dbReference type="GO" id="GO:0006513">
    <property type="term" value="P:protein monoubiquitination"/>
    <property type="evidence" value="ECO:0007669"/>
    <property type="project" value="InterPro"/>
</dbReference>
<comment type="similarity">
    <text evidence="4 18">Belongs to the RAD18 family.</text>
</comment>
<dbReference type="InterPro" id="IPR039577">
    <property type="entry name" value="Rad18"/>
</dbReference>
<dbReference type="EMBL" id="JAGSYN010000273">
    <property type="protein sequence ID" value="KAG7660821.1"/>
    <property type="molecule type" value="Genomic_DNA"/>
</dbReference>
<dbReference type="GeneID" id="73472438"/>
<evidence type="ECO:0000313" key="23">
    <source>
        <dbReference type="EMBL" id="KAG7660821.1"/>
    </source>
</evidence>
<dbReference type="InterPro" id="IPR006642">
    <property type="entry name" value="Rad18_UBZ4"/>
</dbReference>
<evidence type="ECO:0000259" key="20">
    <source>
        <dbReference type="PROSITE" id="PS50089"/>
    </source>
</evidence>
<dbReference type="FunFam" id="3.30.40.10:FF:000172">
    <property type="entry name" value="E3 ubiquitin-protein ligase RAD18"/>
    <property type="match status" value="1"/>
</dbReference>
<dbReference type="GO" id="GO:0097505">
    <property type="term" value="C:Rad6-Rad18 complex"/>
    <property type="evidence" value="ECO:0007669"/>
    <property type="project" value="TreeGrafter"/>
</dbReference>
<feature type="compositionally biased region" description="Low complexity" evidence="19">
    <location>
        <begin position="225"/>
        <end position="235"/>
    </location>
</feature>
<dbReference type="RefSeq" id="XP_049261054.1">
    <property type="nucleotide sequence ID" value="XM_049409726.1"/>
</dbReference>
<evidence type="ECO:0000256" key="1">
    <source>
        <dbReference type="ARBA" id="ARBA00000900"/>
    </source>
</evidence>
<comment type="pathway">
    <text evidence="3 18">Protein modification; protein ubiquitination.</text>
</comment>
<evidence type="ECO:0000256" key="17">
    <source>
        <dbReference type="PROSITE-ProRule" id="PRU01256"/>
    </source>
</evidence>
<keyword evidence="12 18" id="KW-0862">Zinc</keyword>
<reference evidence="23 24" key="1">
    <citation type="journal article" date="2021" name="DNA Res.">
        <title>Genome analysis of Candida subhashii reveals its hybrid nature and dual mitochondrial genome conformations.</title>
        <authorList>
            <person name="Mixao V."/>
            <person name="Hegedusova E."/>
            <person name="Saus E."/>
            <person name="Pryszcz L.P."/>
            <person name="Cillingova A."/>
            <person name="Nosek J."/>
            <person name="Gabaldon T."/>
        </authorList>
    </citation>
    <scope>NUCLEOTIDE SEQUENCE [LARGE SCALE GENOMIC DNA]</scope>
    <source>
        <strain evidence="23 24">CBS 10753</strain>
    </source>
</reference>
<feature type="domain" description="RING-type" evidence="20">
    <location>
        <begin position="36"/>
        <end position="74"/>
    </location>
</feature>
<feature type="region of interest" description="Disordered" evidence="19">
    <location>
        <begin position="139"/>
        <end position="164"/>
    </location>
</feature>
<evidence type="ECO:0000256" key="7">
    <source>
        <dbReference type="ARBA" id="ARBA00022679"/>
    </source>
</evidence>
<dbReference type="Pfam" id="PF13923">
    <property type="entry name" value="zf-C3HC4_2"/>
    <property type="match status" value="1"/>
</dbReference>
<evidence type="ECO:0000256" key="11">
    <source>
        <dbReference type="ARBA" id="ARBA00022786"/>
    </source>
</evidence>
<comment type="catalytic activity">
    <reaction evidence="1 18">
        <text>S-ubiquitinyl-[E2 ubiquitin-conjugating enzyme]-L-cysteine + [acceptor protein]-L-lysine = [E2 ubiquitin-conjugating enzyme]-L-cysteine + N(6)-ubiquitinyl-[acceptor protein]-L-lysine.</text>
        <dbReference type="EC" id="2.3.2.27"/>
    </reaction>
</comment>
<dbReference type="AlphaFoldDB" id="A0A8J5QGM4"/>
<accession>A0A8J5QGM4</accession>
<dbReference type="Pfam" id="PF02037">
    <property type="entry name" value="SAP"/>
    <property type="match status" value="1"/>
</dbReference>
<feature type="domain" description="UBZ4-type" evidence="22">
    <location>
        <begin position="171"/>
        <end position="199"/>
    </location>
</feature>
<feature type="domain" description="SAP" evidence="21">
    <location>
        <begin position="268"/>
        <end position="302"/>
    </location>
</feature>
<dbReference type="Proteomes" id="UP000694255">
    <property type="component" value="Unassembled WGS sequence"/>
</dbReference>
<evidence type="ECO:0000256" key="2">
    <source>
        <dbReference type="ARBA" id="ARBA00004123"/>
    </source>
</evidence>
<keyword evidence="24" id="KW-1185">Reference proteome</keyword>
<evidence type="ECO:0000313" key="24">
    <source>
        <dbReference type="Proteomes" id="UP000694255"/>
    </source>
</evidence>
<dbReference type="GO" id="GO:0061630">
    <property type="term" value="F:ubiquitin protein ligase activity"/>
    <property type="evidence" value="ECO:0007669"/>
    <property type="project" value="UniProtKB-UniRule"/>
</dbReference>
<evidence type="ECO:0000256" key="8">
    <source>
        <dbReference type="ARBA" id="ARBA00022723"/>
    </source>
</evidence>
<dbReference type="PROSITE" id="PS00518">
    <property type="entry name" value="ZF_RING_1"/>
    <property type="match status" value="1"/>
</dbReference>
<feature type="region of interest" description="Disordered" evidence="19">
    <location>
        <begin position="206"/>
        <end position="245"/>
    </location>
</feature>
<evidence type="ECO:0000256" key="6">
    <source>
        <dbReference type="ARBA" id="ARBA00015551"/>
    </source>
</evidence>
<dbReference type="GO" id="GO:0006281">
    <property type="term" value="P:DNA repair"/>
    <property type="evidence" value="ECO:0007669"/>
    <property type="project" value="UniProtKB-KW"/>
</dbReference>
<dbReference type="InterPro" id="IPR003034">
    <property type="entry name" value="SAP_dom"/>
</dbReference>
<dbReference type="PROSITE" id="PS50800">
    <property type="entry name" value="SAP"/>
    <property type="match status" value="1"/>
</dbReference>
<gene>
    <name evidence="23" type="ORF">J8A68_005638</name>
</gene>
<keyword evidence="14 17" id="KW-0234">DNA repair</keyword>
<keyword evidence="7 18" id="KW-0808">Transferase</keyword>
<evidence type="ECO:0000256" key="12">
    <source>
        <dbReference type="ARBA" id="ARBA00022833"/>
    </source>
</evidence>
<comment type="subcellular location">
    <subcellularLocation>
        <location evidence="2 18">Nucleus</location>
    </subcellularLocation>
</comment>
<keyword evidence="9 17" id="KW-0227">DNA damage</keyword>
<dbReference type="GO" id="GO:0008270">
    <property type="term" value="F:zinc ion binding"/>
    <property type="evidence" value="ECO:0007669"/>
    <property type="project" value="UniProtKB-KW"/>
</dbReference>
<dbReference type="NCBIfam" id="TIGR00599">
    <property type="entry name" value="rad18"/>
    <property type="match status" value="1"/>
</dbReference>
<evidence type="ECO:0000256" key="16">
    <source>
        <dbReference type="PROSITE-ProRule" id="PRU00175"/>
    </source>
</evidence>
<feature type="compositionally biased region" description="Polar residues" evidence="19">
    <location>
        <begin position="403"/>
        <end position="420"/>
    </location>
</feature>
<evidence type="ECO:0000256" key="18">
    <source>
        <dbReference type="RuleBase" id="RU368093"/>
    </source>
</evidence>
<dbReference type="PROSITE" id="PS50089">
    <property type="entry name" value="ZF_RING_2"/>
    <property type="match status" value="1"/>
</dbReference>
<evidence type="ECO:0000259" key="21">
    <source>
        <dbReference type="PROSITE" id="PS50800"/>
    </source>
</evidence>
<keyword evidence="15 18" id="KW-0539">Nucleus</keyword>
<dbReference type="InterPro" id="IPR001841">
    <property type="entry name" value="Znf_RING"/>
</dbReference>
<evidence type="ECO:0000256" key="15">
    <source>
        <dbReference type="ARBA" id="ARBA00023242"/>
    </source>
</evidence>
<feature type="compositionally biased region" description="Polar residues" evidence="19">
    <location>
        <begin position="206"/>
        <end position="221"/>
    </location>
</feature>
<dbReference type="GO" id="GO:0005634">
    <property type="term" value="C:nucleus"/>
    <property type="evidence" value="ECO:0007669"/>
    <property type="project" value="UniProtKB-SubCell"/>
</dbReference>
<dbReference type="EC" id="2.3.2.27" evidence="5 18"/>
<dbReference type="GO" id="GO:0006301">
    <property type="term" value="P:DNA damage tolerance"/>
    <property type="evidence" value="ECO:0007669"/>
    <property type="project" value="InterPro"/>
</dbReference>
<dbReference type="InterPro" id="IPR004580">
    <property type="entry name" value="Rad18_fungi"/>
</dbReference>
<evidence type="ECO:0000256" key="19">
    <source>
        <dbReference type="SAM" id="MobiDB-lite"/>
    </source>
</evidence>
<evidence type="ECO:0000259" key="22">
    <source>
        <dbReference type="PROSITE" id="PS51908"/>
    </source>
</evidence>
<evidence type="ECO:0000256" key="10">
    <source>
        <dbReference type="ARBA" id="ARBA00022771"/>
    </source>
</evidence>
<dbReference type="GO" id="GO:0003697">
    <property type="term" value="F:single-stranded DNA binding"/>
    <property type="evidence" value="ECO:0007669"/>
    <property type="project" value="UniProtKB-UniRule"/>
</dbReference>
<evidence type="ECO:0000256" key="5">
    <source>
        <dbReference type="ARBA" id="ARBA00012483"/>
    </source>
</evidence>